<proteinExistence type="predicted"/>
<evidence type="ECO:0000313" key="2">
    <source>
        <dbReference type="EMBL" id="EXB65571.1"/>
    </source>
</evidence>
<dbReference type="PANTHER" id="PTHR32444">
    <property type="entry name" value="BULB-TYPE LECTIN DOMAIN-CONTAINING PROTEIN"/>
    <property type="match status" value="1"/>
</dbReference>
<dbReference type="STRING" id="981085.W9R2F2"/>
<accession>W9R2F2</accession>
<dbReference type="EMBL" id="KE344513">
    <property type="protein sequence ID" value="EXB65571.1"/>
    <property type="molecule type" value="Genomic_DNA"/>
</dbReference>
<dbReference type="AlphaFoldDB" id="W9R2F2"/>
<dbReference type="CDD" id="cd01098">
    <property type="entry name" value="PAN_AP_plant"/>
    <property type="match status" value="1"/>
</dbReference>
<dbReference type="Pfam" id="PF08276">
    <property type="entry name" value="PAN_2"/>
    <property type="match status" value="1"/>
</dbReference>
<dbReference type="Proteomes" id="UP000030645">
    <property type="component" value="Unassembled WGS sequence"/>
</dbReference>
<dbReference type="PANTHER" id="PTHR32444:SF247">
    <property type="entry name" value="OS01G0958200 PROTEIN"/>
    <property type="match status" value="1"/>
</dbReference>
<organism evidence="2 3">
    <name type="scientific">Morus notabilis</name>
    <dbReference type="NCBI Taxonomy" id="981085"/>
    <lineage>
        <taxon>Eukaryota</taxon>
        <taxon>Viridiplantae</taxon>
        <taxon>Streptophyta</taxon>
        <taxon>Embryophyta</taxon>
        <taxon>Tracheophyta</taxon>
        <taxon>Spermatophyta</taxon>
        <taxon>Magnoliopsida</taxon>
        <taxon>eudicotyledons</taxon>
        <taxon>Gunneridae</taxon>
        <taxon>Pentapetalae</taxon>
        <taxon>rosids</taxon>
        <taxon>fabids</taxon>
        <taxon>Rosales</taxon>
        <taxon>Moraceae</taxon>
        <taxon>Moreae</taxon>
        <taxon>Morus</taxon>
    </lineage>
</organism>
<dbReference type="PROSITE" id="PS50948">
    <property type="entry name" value="PAN"/>
    <property type="match status" value="1"/>
</dbReference>
<sequence length="65" mass="6771">MSPKECKEKCLKNCSCTAYASSGTNGGVGCTIWLGDLVGVRDALNGGKNLFVKMPSSVIGMKNAE</sequence>
<gene>
    <name evidence="2" type="ORF">L484_025837</name>
</gene>
<protein>
    <recommendedName>
        <fullName evidence="1">Apple domain-containing protein</fullName>
    </recommendedName>
</protein>
<reference evidence="3" key="1">
    <citation type="submission" date="2013-01" db="EMBL/GenBank/DDBJ databases">
        <title>Draft Genome Sequence of a Mulberry Tree, Morus notabilis C.K. Schneid.</title>
        <authorList>
            <person name="He N."/>
            <person name="Zhao S."/>
        </authorList>
    </citation>
    <scope>NUCLEOTIDE SEQUENCE</scope>
</reference>
<keyword evidence="3" id="KW-1185">Reference proteome</keyword>
<dbReference type="InterPro" id="IPR003609">
    <property type="entry name" value="Pan_app"/>
</dbReference>
<dbReference type="PROSITE" id="PS51257">
    <property type="entry name" value="PROKAR_LIPOPROTEIN"/>
    <property type="match status" value="1"/>
</dbReference>
<feature type="domain" description="Apple" evidence="1">
    <location>
        <begin position="1"/>
        <end position="55"/>
    </location>
</feature>
<evidence type="ECO:0000259" key="1">
    <source>
        <dbReference type="PROSITE" id="PS50948"/>
    </source>
</evidence>
<name>W9R2F2_9ROSA</name>
<evidence type="ECO:0000313" key="3">
    <source>
        <dbReference type="Proteomes" id="UP000030645"/>
    </source>
</evidence>